<comment type="function">
    <text evidence="7">Involved in protein precursor import into chloroplasts.</text>
</comment>
<feature type="transmembrane region" description="Helical" evidence="7">
    <location>
        <begin position="114"/>
        <end position="132"/>
    </location>
</feature>
<keyword evidence="3 7" id="KW-0812">Transmembrane</keyword>
<evidence type="ECO:0000256" key="6">
    <source>
        <dbReference type="ARBA" id="ARBA00023136"/>
    </source>
</evidence>
<keyword evidence="7" id="KW-0934">Plastid</keyword>
<feature type="transmembrane region" description="Helical" evidence="7">
    <location>
        <begin position="144"/>
        <end position="162"/>
    </location>
</feature>
<keyword evidence="6 7" id="KW-0472">Membrane</keyword>
<comment type="similarity">
    <text evidence="2 7">Belongs to the Tic20 family.</text>
</comment>
<dbReference type="EMBL" id="BEGY01000079">
    <property type="protein sequence ID" value="GAX82321.1"/>
    <property type="molecule type" value="Genomic_DNA"/>
</dbReference>
<comment type="subcellular location">
    <subcellularLocation>
        <location evidence="1">Plastid</location>
        <location evidence="1">Chloroplast inner membrane</location>
        <topology evidence="1">Multi-pass membrane protein</topology>
    </subcellularLocation>
    <subcellularLocation>
        <location evidence="7">Plastid</location>
        <location evidence="7">Chloroplast membrane</location>
        <topology evidence="7">Multi-pass membrane protein</topology>
    </subcellularLocation>
</comment>
<keyword evidence="9" id="KW-1185">Reference proteome</keyword>
<feature type="transmembrane region" description="Helical" evidence="7">
    <location>
        <begin position="177"/>
        <end position="197"/>
    </location>
</feature>
<gene>
    <name evidence="8" type="ORF">CEUSTIGMA_g9750.t1</name>
</gene>
<dbReference type="AlphaFoldDB" id="A0A250XGW9"/>
<dbReference type="Proteomes" id="UP000232323">
    <property type="component" value="Unassembled WGS sequence"/>
</dbReference>
<reference evidence="8 9" key="1">
    <citation type="submission" date="2017-08" db="EMBL/GenBank/DDBJ databases">
        <title>Acidophilic green algal genome provides insights into adaptation to an acidic environment.</title>
        <authorList>
            <person name="Hirooka S."/>
            <person name="Hirose Y."/>
            <person name="Kanesaki Y."/>
            <person name="Higuchi S."/>
            <person name="Fujiwara T."/>
            <person name="Onuma R."/>
            <person name="Era A."/>
            <person name="Ohbayashi R."/>
            <person name="Uzuka A."/>
            <person name="Nozaki H."/>
            <person name="Yoshikawa H."/>
            <person name="Miyagishima S.Y."/>
        </authorList>
    </citation>
    <scope>NUCLEOTIDE SEQUENCE [LARGE SCALE GENOMIC DNA]</scope>
    <source>
        <strain evidence="8 9">NIES-2499</strain>
    </source>
</reference>
<name>A0A250XGW9_9CHLO</name>
<comment type="caution">
    <text evidence="8">The sequence shown here is derived from an EMBL/GenBank/DDBJ whole genome shotgun (WGS) entry which is preliminary data.</text>
</comment>
<evidence type="ECO:0000256" key="2">
    <source>
        <dbReference type="ARBA" id="ARBA00009596"/>
    </source>
</evidence>
<evidence type="ECO:0000313" key="9">
    <source>
        <dbReference type="Proteomes" id="UP000232323"/>
    </source>
</evidence>
<dbReference type="PANTHER" id="PTHR33510">
    <property type="entry name" value="PROTEIN TIC 20-II, CHLOROPLASTIC"/>
    <property type="match status" value="1"/>
</dbReference>
<dbReference type="OrthoDB" id="414558at2759"/>
<evidence type="ECO:0000256" key="3">
    <source>
        <dbReference type="ARBA" id="ARBA00022692"/>
    </source>
</evidence>
<dbReference type="InterPro" id="IPR005691">
    <property type="entry name" value="Tic20"/>
</dbReference>
<feature type="transmembrane region" description="Helical" evidence="7">
    <location>
        <begin position="73"/>
        <end position="94"/>
    </location>
</feature>
<keyword evidence="4" id="KW-1001">Plastid inner membrane</keyword>
<dbReference type="STRING" id="1157962.A0A250XGW9"/>
<evidence type="ECO:0000256" key="5">
    <source>
        <dbReference type="ARBA" id="ARBA00022989"/>
    </source>
</evidence>
<accession>A0A250XGW9</accession>
<organism evidence="8 9">
    <name type="scientific">Chlamydomonas eustigma</name>
    <dbReference type="NCBI Taxonomy" id="1157962"/>
    <lineage>
        <taxon>Eukaryota</taxon>
        <taxon>Viridiplantae</taxon>
        <taxon>Chlorophyta</taxon>
        <taxon>core chlorophytes</taxon>
        <taxon>Chlorophyceae</taxon>
        <taxon>CS clade</taxon>
        <taxon>Chlamydomonadales</taxon>
        <taxon>Chlamydomonadaceae</taxon>
        <taxon>Chlamydomonas</taxon>
    </lineage>
</organism>
<evidence type="ECO:0000313" key="8">
    <source>
        <dbReference type="EMBL" id="GAX82321.1"/>
    </source>
</evidence>
<protein>
    <recommendedName>
        <fullName evidence="7">Protein TIC 20</fullName>
    </recommendedName>
</protein>
<keyword evidence="5 7" id="KW-1133">Transmembrane helix</keyword>
<dbReference type="GO" id="GO:0009706">
    <property type="term" value="C:chloroplast inner membrane"/>
    <property type="evidence" value="ECO:0007669"/>
    <property type="project" value="UniProtKB-SubCell"/>
</dbReference>
<evidence type="ECO:0000256" key="7">
    <source>
        <dbReference type="RuleBase" id="RU367003"/>
    </source>
</evidence>
<sequence>MNSLFRCAFSRHHAARPMPFHSQAHEARTCKTNSLVNKQGTHVNRVQAPRKHAVLVYARYGVQRGNPEISDRILGAVTYILPFLNAFVYARFLYLTVPVVRAALKPIMPAITTYNSVPLGSLIAFFALYLGVVNNKNMSRFVRFNAMQALLLDIMLILPRLMESVISPPSSGWGVDVYVHSQSCIWVFIAIWVIYGISNCILGQYGRIPFIADAADQQIR</sequence>
<proteinExistence type="inferred from homology"/>
<dbReference type="PANTHER" id="PTHR33510:SF5">
    <property type="entry name" value="PROTEIN TIC 20-II, CHLOROPLASTIC"/>
    <property type="match status" value="1"/>
</dbReference>
<evidence type="ECO:0000256" key="4">
    <source>
        <dbReference type="ARBA" id="ARBA00022780"/>
    </source>
</evidence>
<evidence type="ECO:0000256" key="1">
    <source>
        <dbReference type="ARBA" id="ARBA00004478"/>
    </source>
</evidence>
<dbReference type="Pfam" id="PF16166">
    <property type="entry name" value="TIC20"/>
    <property type="match status" value="1"/>
</dbReference>
<keyword evidence="7" id="KW-0150">Chloroplast</keyword>